<evidence type="ECO:0000313" key="7">
    <source>
        <dbReference type="EMBL" id="AHN52782.1"/>
    </source>
</evidence>
<feature type="non-terminal residue" evidence="7">
    <location>
        <position position="223"/>
    </location>
</feature>
<dbReference type="Gene3D" id="2.60.169.10">
    <property type="entry name" value="Microviridae F protein"/>
    <property type="match status" value="1"/>
</dbReference>
<dbReference type="InterPro" id="IPR037002">
    <property type="entry name" value="Microviridae_protein_F_sf"/>
</dbReference>
<dbReference type="Pfam" id="PF02305">
    <property type="entry name" value="Phage_F"/>
    <property type="match status" value="1"/>
</dbReference>
<name>X2J8Q1_9VIRU</name>
<evidence type="ECO:0000256" key="3">
    <source>
        <dbReference type="ARBA" id="ARBA00022431"/>
    </source>
</evidence>
<dbReference type="EMBL" id="KF689382">
    <property type="protein sequence ID" value="AHN52782.1"/>
    <property type="molecule type" value="Genomic_DNA"/>
</dbReference>
<dbReference type="InterPro" id="IPR016184">
    <property type="entry name" value="Capsid/spike_ssDNA_virus"/>
</dbReference>
<dbReference type="GO" id="GO:0039615">
    <property type="term" value="C:T=1 icosahedral viral capsid"/>
    <property type="evidence" value="ECO:0007669"/>
    <property type="project" value="UniProtKB-KW"/>
</dbReference>
<dbReference type="SUPFAM" id="SSF88645">
    <property type="entry name" value="ssDNA viruses"/>
    <property type="match status" value="1"/>
</dbReference>
<evidence type="ECO:0000256" key="1">
    <source>
        <dbReference type="ARBA" id="ARBA00004328"/>
    </source>
</evidence>
<protein>
    <submittedName>
        <fullName evidence="7">Major capsid protein</fullName>
    </submittedName>
</protein>
<comment type="similarity">
    <text evidence="2">Belongs to the microviridae F protein family.</text>
</comment>
<sequence>PGPQKGDPIELSLGSTAPLTILGDGTEPEFEIDSTGGYKLHGDALNIEAEWDSQPGGGDANWDDPHLTGTADLSVATAATINEIREAFQVQRLLERDARGGTGYTELMRSHFGVISPDSRLQRVEYLGGGTTRINVNAVAATADIGDPVLGDLAAFATQQASGIGFVKSFTEHCLIMGLVSVRAELTYQQGLDRMWRRQSRYDYFWPALANLGEQEILTAEIF</sequence>
<keyword evidence="4" id="KW-0167">Capsid protein</keyword>
<organism evidence="7">
    <name type="scientific">Gokushovirinae environmental samples</name>
    <dbReference type="NCBI Taxonomy" id="1478972"/>
    <lineage>
        <taxon>Viruses</taxon>
        <taxon>Monodnaviria</taxon>
        <taxon>Sangervirae</taxon>
        <taxon>Phixviricota</taxon>
        <taxon>Malgrandaviricetes</taxon>
        <taxon>Petitvirales</taxon>
        <taxon>Microviridae</taxon>
        <taxon>environmental samples</taxon>
    </lineage>
</organism>
<comment type="subcellular location">
    <subcellularLocation>
        <location evidence="1">Virion</location>
    </subcellularLocation>
</comment>
<proteinExistence type="inferred from homology"/>
<keyword evidence="3" id="KW-1140">T=1 icosahedral capsid protein</keyword>
<keyword evidence="5" id="KW-0946">Virion</keyword>
<dbReference type="GO" id="GO:0005198">
    <property type="term" value="F:structural molecule activity"/>
    <property type="evidence" value="ECO:0007669"/>
    <property type="project" value="InterPro"/>
</dbReference>
<evidence type="ECO:0000256" key="6">
    <source>
        <dbReference type="SAM" id="MobiDB-lite"/>
    </source>
</evidence>
<reference evidence="7" key="1">
    <citation type="submission" date="2013-09" db="EMBL/GenBank/DDBJ databases">
        <authorList>
            <person name="Hopkins M.S."/>
            <person name="Breitbart M."/>
        </authorList>
    </citation>
    <scope>NUCLEOTIDE SEQUENCE</scope>
</reference>
<dbReference type="InterPro" id="IPR003514">
    <property type="entry name" value="Microviridae_protein_F"/>
</dbReference>
<evidence type="ECO:0000256" key="2">
    <source>
        <dbReference type="ARBA" id="ARBA00009963"/>
    </source>
</evidence>
<evidence type="ECO:0000256" key="5">
    <source>
        <dbReference type="ARBA" id="ARBA00022844"/>
    </source>
</evidence>
<feature type="region of interest" description="Disordered" evidence="6">
    <location>
        <begin position="1"/>
        <end position="27"/>
    </location>
</feature>
<accession>X2J8Q1</accession>
<feature type="non-terminal residue" evidence="7">
    <location>
        <position position="1"/>
    </location>
</feature>
<reference evidence="7" key="2">
    <citation type="journal article" date="2014" name="ISME J.">
        <title>Diversity of environmental single-stranded DNA phages revealed by PCR amplification of the partial major capsid protein.</title>
        <authorList>
            <person name="Hopkins M."/>
            <person name="Kailasan S."/>
            <person name="Cohen A."/>
            <person name="Roux S."/>
            <person name="Tucker K.P."/>
            <person name="Shevenell A."/>
            <person name="Agbandje-McKenna M."/>
            <person name="Breitbart M."/>
        </authorList>
    </citation>
    <scope>NUCLEOTIDE SEQUENCE</scope>
</reference>
<evidence type="ECO:0000256" key="4">
    <source>
        <dbReference type="ARBA" id="ARBA00022561"/>
    </source>
</evidence>